<dbReference type="InterPro" id="IPR007235">
    <property type="entry name" value="Glyco_trans_28_C"/>
</dbReference>
<protein>
    <recommendedName>
        <fullName evidence="2">Glycosyl transferase family 28 C-terminal domain-containing protein</fullName>
    </recommendedName>
</protein>
<dbReference type="SUPFAM" id="SSF53756">
    <property type="entry name" value="UDP-Glycosyltransferase/glycogen phosphorylase"/>
    <property type="match status" value="1"/>
</dbReference>
<proteinExistence type="predicted"/>
<dbReference type="Proteomes" id="UP000222542">
    <property type="component" value="Unassembled WGS sequence"/>
</dbReference>
<comment type="caution">
    <text evidence="3">The sequence shown here is derived from an EMBL/GenBank/DDBJ whole genome shotgun (WGS) entry which is preliminary data.</text>
</comment>
<evidence type="ECO:0000259" key="2">
    <source>
        <dbReference type="Pfam" id="PF04101"/>
    </source>
</evidence>
<accession>A0A2G2Z8F7</accession>
<organism evidence="3 4">
    <name type="scientific">Capsicum annuum</name>
    <name type="common">Capsicum pepper</name>
    <dbReference type="NCBI Taxonomy" id="4072"/>
    <lineage>
        <taxon>Eukaryota</taxon>
        <taxon>Viridiplantae</taxon>
        <taxon>Streptophyta</taxon>
        <taxon>Embryophyta</taxon>
        <taxon>Tracheophyta</taxon>
        <taxon>Spermatophyta</taxon>
        <taxon>Magnoliopsida</taxon>
        <taxon>eudicotyledons</taxon>
        <taxon>Gunneridae</taxon>
        <taxon>Pentapetalae</taxon>
        <taxon>asterids</taxon>
        <taxon>lamiids</taxon>
        <taxon>Solanales</taxon>
        <taxon>Solanaceae</taxon>
        <taxon>Solanoideae</taxon>
        <taxon>Capsiceae</taxon>
        <taxon>Capsicum</taxon>
    </lineage>
</organism>
<reference evidence="3 4" key="2">
    <citation type="journal article" date="2017" name="Genome Biol.">
        <title>New reference genome sequences of hot pepper reveal the massive evolution of plant disease-resistance genes by retroduplication.</title>
        <authorList>
            <person name="Kim S."/>
            <person name="Park J."/>
            <person name="Yeom S.I."/>
            <person name="Kim Y.M."/>
            <person name="Seo E."/>
            <person name="Kim K.T."/>
            <person name="Kim M.S."/>
            <person name="Lee J.M."/>
            <person name="Cheong K."/>
            <person name="Shin H.S."/>
            <person name="Kim S.B."/>
            <person name="Han K."/>
            <person name="Lee J."/>
            <person name="Park M."/>
            <person name="Lee H.A."/>
            <person name="Lee H.Y."/>
            <person name="Lee Y."/>
            <person name="Oh S."/>
            <person name="Lee J.H."/>
            <person name="Choi E."/>
            <person name="Choi E."/>
            <person name="Lee S.E."/>
            <person name="Jeon J."/>
            <person name="Kim H."/>
            <person name="Choi G."/>
            <person name="Song H."/>
            <person name="Lee J."/>
            <person name="Lee S.C."/>
            <person name="Kwon J.K."/>
            <person name="Lee H.Y."/>
            <person name="Koo N."/>
            <person name="Hong Y."/>
            <person name="Kim R.W."/>
            <person name="Kang W.H."/>
            <person name="Huh J.H."/>
            <person name="Kang B.C."/>
            <person name="Yang T.J."/>
            <person name="Lee Y.H."/>
            <person name="Bennetzen J.L."/>
            <person name="Choi D."/>
        </authorList>
    </citation>
    <scope>NUCLEOTIDE SEQUENCE [LARGE SCALE GENOMIC DNA]</scope>
    <source>
        <strain evidence="4">cv. CM334</strain>
    </source>
</reference>
<sequence length="129" mass="14540">MESLVKLHPWLYITMFLQLMDLAYAAPDLLVSGARAMICSEILAAWKPCIMIYSPDVAEGHQFYNACLMIDLADSRVMDEDKLDSLTLKNIIEEILADDVMFPKLKGASKSNGEQNRGSATFAKYWKDD</sequence>
<dbReference type="GO" id="GO:0016758">
    <property type="term" value="F:hexosyltransferase activity"/>
    <property type="evidence" value="ECO:0007669"/>
    <property type="project" value="InterPro"/>
</dbReference>
<reference evidence="3 4" key="1">
    <citation type="journal article" date="2014" name="Nat. Genet.">
        <title>Genome sequence of the hot pepper provides insights into the evolution of pungency in Capsicum species.</title>
        <authorList>
            <person name="Kim S."/>
            <person name="Park M."/>
            <person name="Yeom S.I."/>
            <person name="Kim Y.M."/>
            <person name="Lee J.M."/>
            <person name="Lee H.A."/>
            <person name="Seo E."/>
            <person name="Choi J."/>
            <person name="Cheong K."/>
            <person name="Kim K.T."/>
            <person name="Jung K."/>
            <person name="Lee G.W."/>
            <person name="Oh S.K."/>
            <person name="Bae C."/>
            <person name="Kim S.B."/>
            <person name="Lee H.Y."/>
            <person name="Kim S.Y."/>
            <person name="Kim M.S."/>
            <person name="Kang B.C."/>
            <person name="Jo Y.D."/>
            <person name="Yang H.B."/>
            <person name="Jeong H.J."/>
            <person name="Kang W.H."/>
            <person name="Kwon J.K."/>
            <person name="Shin C."/>
            <person name="Lim J.Y."/>
            <person name="Park J.H."/>
            <person name="Huh J.H."/>
            <person name="Kim J.S."/>
            <person name="Kim B.D."/>
            <person name="Cohen O."/>
            <person name="Paran I."/>
            <person name="Suh M.C."/>
            <person name="Lee S.B."/>
            <person name="Kim Y.K."/>
            <person name="Shin Y."/>
            <person name="Noh S.J."/>
            <person name="Park J."/>
            <person name="Seo Y.S."/>
            <person name="Kwon S.Y."/>
            <person name="Kim H.A."/>
            <person name="Park J.M."/>
            <person name="Kim H.J."/>
            <person name="Choi S.B."/>
            <person name="Bosland P.W."/>
            <person name="Reeves G."/>
            <person name="Jo S.H."/>
            <person name="Lee B.W."/>
            <person name="Cho H.T."/>
            <person name="Choi H.S."/>
            <person name="Lee M.S."/>
            <person name="Yu Y."/>
            <person name="Do Choi Y."/>
            <person name="Park B.S."/>
            <person name="van Deynze A."/>
            <person name="Ashrafi H."/>
            <person name="Hill T."/>
            <person name="Kim W.T."/>
            <person name="Pai H.S."/>
            <person name="Ahn H.K."/>
            <person name="Yeam I."/>
            <person name="Giovannoni J.J."/>
            <person name="Rose J.K."/>
            <person name="Sorensen I."/>
            <person name="Lee S.J."/>
            <person name="Kim R.W."/>
            <person name="Choi I.Y."/>
            <person name="Choi B.S."/>
            <person name="Lim J.S."/>
            <person name="Lee Y.H."/>
            <person name="Choi D."/>
        </authorList>
    </citation>
    <scope>NUCLEOTIDE SEQUENCE [LARGE SCALE GENOMIC DNA]</scope>
    <source>
        <strain evidence="4">cv. CM334</strain>
    </source>
</reference>
<keyword evidence="4" id="KW-1185">Reference proteome</keyword>
<dbReference type="AlphaFoldDB" id="A0A2G2Z8F7"/>
<dbReference type="PANTHER" id="PTHR21015:SF22">
    <property type="entry name" value="GLYCOSYLTRANSFERASE"/>
    <property type="match status" value="1"/>
</dbReference>
<dbReference type="SMR" id="A0A2G2Z8F7"/>
<feature type="domain" description="Glycosyl transferase family 28 C-terminal" evidence="2">
    <location>
        <begin position="9"/>
        <end position="99"/>
    </location>
</feature>
<dbReference type="Pfam" id="PF04101">
    <property type="entry name" value="Glyco_tran_28_C"/>
    <property type="match status" value="1"/>
</dbReference>
<dbReference type="Gramene" id="PHT78254">
    <property type="protein sequence ID" value="PHT78254"/>
    <property type="gene ID" value="T459_16306"/>
</dbReference>
<feature type="signal peptide" evidence="1">
    <location>
        <begin position="1"/>
        <end position="25"/>
    </location>
</feature>
<dbReference type="Gene3D" id="3.40.50.2000">
    <property type="entry name" value="Glycogen Phosphorylase B"/>
    <property type="match status" value="1"/>
</dbReference>
<dbReference type="EMBL" id="AYRZ02000006">
    <property type="protein sequence ID" value="PHT78254.1"/>
    <property type="molecule type" value="Genomic_DNA"/>
</dbReference>
<dbReference type="OMA" id="RAMICSE"/>
<evidence type="ECO:0000313" key="4">
    <source>
        <dbReference type="Proteomes" id="UP000222542"/>
    </source>
</evidence>
<name>A0A2G2Z8F7_CAPAN</name>
<evidence type="ECO:0000256" key="1">
    <source>
        <dbReference type="SAM" id="SignalP"/>
    </source>
</evidence>
<gene>
    <name evidence="3" type="ORF">T459_16306</name>
</gene>
<dbReference type="STRING" id="4072.A0A2G2Z8F7"/>
<keyword evidence="1" id="KW-0732">Signal</keyword>
<feature type="chain" id="PRO_5013679898" description="Glycosyl transferase family 28 C-terminal domain-containing protein" evidence="1">
    <location>
        <begin position="26"/>
        <end position="129"/>
    </location>
</feature>
<evidence type="ECO:0000313" key="3">
    <source>
        <dbReference type="EMBL" id="PHT78254.1"/>
    </source>
</evidence>
<dbReference type="PANTHER" id="PTHR21015">
    <property type="entry name" value="UDP-N-ACETYLGLUCOSAMINE--N-ACETYLMURAMYL-(PENTAPEPTIDE) PYROPHOSPHORYL-UNDECAPRENOL N-ACETYLGLUCOSAMINE TRANSFERASE 1"/>
    <property type="match status" value="1"/>
</dbReference>